<keyword evidence="3" id="KW-1185">Reference proteome</keyword>
<name>A0A1M7MJ49_9BACT</name>
<dbReference type="STRING" id="388280.SAMN04488057_104328"/>
<organism evidence="2 3">
    <name type="scientific">Cyclobacterium lianum</name>
    <dbReference type="NCBI Taxonomy" id="388280"/>
    <lineage>
        <taxon>Bacteria</taxon>
        <taxon>Pseudomonadati</taxon>
        <taxon>Bacteroidota</taxon>
        <taxon>Cytophagia</taxon>
        <taxon>Cytophagales</taxon>
        <taxon>Cyclobacteriaceae</taxon>
        <taxon>Cyclobacterium</taxon>
    </lineage>
</organism>
<dbReference type="AlphaFoldDB" id="A0A1M7MJ49"/>
<dbReference type="Pfam" id="PF14100">
    <property type="entry name" value="DUF6807"/>
    <property type="match status" value="1"/>
</dbReference>
<accession>A0A1M7MJ49</accession>
<reference evidence="2 3" key="1">
    <citation type="submission" date="2016-11" db="EMBL/GenBank/DDBJ databases">
        <authorList>
            <person name="Jaros S."/>
            <person name="Januszkiewicz K."/>
            <person name="Wedrychowicz H."/>
        </authorList>
    </citation>
    <scope>NUCLEOTIDE SEQUENCE [LARGE SCALE GENOMIC DNA]</scope>
    <source>
        <strain evidence="2 3">CGMCC 1.6102</strain>
    </source>
</reference>
<proteinExistence type="predicted"/>
<feature type="chain" id="PRO_5012884396" evidence="1">
    <location>
        <begin position="28"/>
        <end position="312"/>
    </location>
</feature>
<dbReference type="RefSeq" id="WP_073094090.1">
    <property type="nucleotide sequence ID" value="NZ_FRCY01000004.1"/>
</dbReference>
<evidence type="ECO:0000313" key="3">
    <source>
        <dbReference type="Proteomes" id="UP000184513"/>
    </source>
</evidence>
<dbReference type="InterPro" id="IPR029475">
    <property type="entry name" value="DUF6807"/>
</dbReference>
<dbReference type="EMBL" id="FRCY01000004">
    <property type="protein sequence ID" value="SHM90905.1"/>
    <property type="molecule type" value="Genomic_DNA"/>
</dbReference>
<dbReference type="Proteomes" id="UP000184513">
    <property type="component" value="Unassembled WGS sequence"/>
</dbReference>
<evidence type="ECO:0000313" key="2">
    <source>
        <dbReference type="EMBL" id="SHM90905.1"/>
    </source>
</evidence>
<evidence type="ECO:0000256" key="1">
    <source>
        <dbReference type="SAM" id="SignalP"/>
    </source>
</evidence>
<keyword evidence="1" id="KW-0732">Signal</keyword>
<gene>
    <name evidence="2" type="ORF">SAMN04488057_104328</name>
</gene>
<protein>
    <submittedName>
        <fullName evidence="2">Methane oxygenase PmoA</fullName>
    </submittedName>
</protein>
<feature type="signal peptide" evidence="1">
    <location>
        <begin position="1"/>
        <end position="27"/>
    </location>
</feature>
<dbReference type="OrthoDB" id="2540540at2"/>
<sequence length="312" mass="35806">MKIIHHSVRKACCACCLFFFLYTGSNAQTLTFEQQSDGWLLLDEGEPRYFYQTATKSLDGKYPRANYIHPLYDVDGEVITEDFPEDHPHHRGVFWTWHQLWVKDQRAADPWICENITWEVKNVKTGIHPNGAARLEARIIWKGTGAIKKNILEETLIVTYQRISSRAYKLAFDISLRPLLQEVRLGGSEDPKGYGGFSPRIKLSSNPGFFDENGPLVPAELAINAGPWVNVTMEKATDPGVVIMGEPDQLPSYQGWILRSENSMQNMAFPGREPILLSRKNPLLRFRNQLLIHQGMEKQEISNQYRIFRNQN</sequence>